<proteinExistence type="predicted"/>
<keyword evidence="3" id="KW-1185">Reference proteome</keyword>
<dbReference type="EMBL" id="BSYO01000027">
    <property type="protein sequence ID" value="GMH24368.1"/>
    <property type="molecule type" value="Genomic_DNA"/>
</dbReference>
<comment type="caution">
    <text evidence="2">The sequence shown here is derived from an EMBL/GenBank/DDBJ whole genome shotgun (WGS) entry which is preliminary data.</text>
</comment>
<accession>A0AAD3T7Q0</accession>
<dbReference type="Gene3D" id="3.40.30.10">
    <property type="entry name" value="Glutaredoxin"/>
    <property type="match status" value="1"/>
</dbReference>
<dbReference type="Pfam" id="PF06999">
    <property type="entry name" value="Suc_Fer-like"/>
    <property type="match status" value="1"/>
</dbReference>
<feature type="compositionally biased region" description="Polar residues" evidence="1">
    <location>
        <begin position="12"/>
        <end position="24"/>
    </location>
</feature>
<feature type="region of interest" description="Disordered" evidence="1">
    <location>
        <begin position="1"/>
        <end position="24"/>
    </location>
</feature>
<sequence length="136" mass="15223">MPSNKDEPLSFINPSSSPITVSDGENSYLVGHNAQIESSYGSFQRDSLLGSSDSDGSRDNEFGYLRPEFWKSWDRHYGVCGPPLVTRFKKEIKSHGLQRKVSVSPCSDIGGHKYARNVIIFGSNTNGQDTWYWLSL</sequence>
<dbReference type="Proteomes" id="UP001279734">
    <property type="component" value="Unassembled WGS sequence"/>
</dbReference>
<dbReference type="InterPro" id="IPR009737">
    <property type="entry name" value="Aim32/Apd1-like"/>
</dbReference>
<dbReference type="PANTHER" id="PTHR31902:SF14">
    <property type="entry name" value="ACTIN PATCHES DISTAL PROTEIN 1"/>
    <property type="match status" value="1"/>
</dbReference>
<evidence type="ECO:0000313" key="3">
    <source>
        <dbReference type="Proteomes" id="UP001279734"/>
    </source>
</evidence>
<evidence type="ECO:0000313" key="2">
    <source>
        <dbReference type="EMBL" id="GMH24368.1"/>
    </source>
</evidence>
<name>A0AAD3T7Q0_NEPGR</name>
<protein>
    <submittedName>
        <fullName evidence="2">Uncharacterized protein</fullName>
    </submittedName>
</protein>
<organism evidence="2 3">
    <name type="scientific">Nepenthes gracilis</name>
    <name type="common">Slender pitcher plant</name>
    <dbReference type="NCBI Taxonomy" id="150966"/>
    <lineage>
        <taxon>Eukaryota</taxon>
        <taxon>Viridiplantae</taxon>
        <taxon>Streptophyta</taxon>
        <taxon>Embryophyta</taxon>
        <taxon>Tracheophyta</taxon>
        <taxon>Spermatophyta</taxon>
        <taxon>Magnoliopsida</taxon>
        <taxon>eudicotyledons</taxon>
        <taxon>Gunneridae</taxon>
        <taxon>Pentapetalae</taxon>
        <taxon>Caryophyllales</taxon>
        <taxon>Nepenthaceae</taxon>
        <taxon>Nepenthes</taxon>
    </lineage>
</organism>
<dbReference type="AlphaFoldDB" id="A0AAD3T7Q0"/>
<dbReference type="PANTHER" id="PTHR31902">
    <property type="entry name" value="ACTIN PATCHES DISTAL PROTEIN 1"/>
    <property type="match status" value="1"/>
</dbReference>
<gene>
    <name evidence="2" type="ORF">Nepgr_026211</name>
</gene>
<reference evidence="2" key="1">
    <citation type="submission" date="2023-05" db="EMBL/GenBank/DDBJ databases">
        <title>Nepenthes gracilis genome sequencing.</title>
        <authorList>
            <person name="Fukushima K."/>
        </authorList>
    </citation>
    <scope>NUCLEOTIDE SEQUENCE</scope>
    <source>
        <strain evidence="2">SING2019-196</strain>
    </source>
</reference>
<evidence type="ECO:0000256" key="1">
    <source>
        <dbReference type="SAM" id="MobiDB-lite"/>
    </source>
</evidence>